<evidence type="ECO:0000256" key="2">
    <source>
        <dbReference type="SAM" id="Phobius"/>
    </source>
</evidence>
<protein>
    <submittedName>
        <fullName evidence="3">Uncharacterized protein</fullName>
    </submittedName>
</protein>
<dbReference type="Proteomes" id="UP001174909">
    <property type="component" value="Unassembled WGS sequence"/>
</dbReference>
<dbReference type="Gene3D" id="3.40.50.300">
    <property type="entry name" value="P-loop containing nucleotide triphosphate hydrolases"/>
    <property type="match status" value="1"/>
</dbReference>
<evidence type="ECO:0000313" key="4">
    <source>
        <dbReference type="Proteomes" id="UP001174909"/>
    </source>
</evidence>
<dbReference type="AlphaFoldDB" id="A0AA35X804"/>
<keyword evidence="4" id="KW-1185">Reference proteome</keyword>
<comment type="caution">
    <text evidence="3">The sequence shown here is derived from an EMBL/GenBank/DDBJ whole genome shotgun (WGS) entry which is preliminary data.</text>
</comment>
<feature type="transmembrane region" description="Helical" evidence="2">
    <location>
        <begin position="14"/>
        <end position="37"/>
    </location>
</feature>
<feature type="compositionally biased region" description="Low complexity" evidence="1">
    <location>
        <begin position="85"/>
        <end position="99"/>
    </location>
</feature>
<keyword evidence="2" id="KW-0472">Membrane</keyword>
<sequence>MVKWRWLCTRCRRCCYYCVLCTVSVAVLLVVTGSLGVNKMILFRAGLVHGDEMAADIPLETQGKLHFSQDESRQEIPAPGKHVPHSSSSSDSPSLPSQPAVDRHLNCSPHSHVKILLFIRLPKCASTSFVDLLQKLSKQLNFYLEFNPSGAYNWNKDETISVAQQISIAGYSREILSTPVTFISSILRNTTLKTLLT</sequence>
<organism evidence="3 4">
    <name type="scientific">Geodia barretti</name>
    <name type="common">Barrett's horny sponge</name>
    <dbReference type="NCBI Taxonomy" id="519541"/>
    <lineage>
        <taxon>Eukaryota</taxon>
        <taxon>Metazoa</taxon>
        <taxon>Porifera</taxon>
        <taxon>Demospongiae</taxon>
        <taxon>Heteroscleromorpha</taxon>
        <taxon>Tetractinellida</taxon>
        <taxon>Astrophorina</taxon>
        <taxon>Geodiidae</taxon>
        <taxon>Geodia</taxon>
    </lineage>
</organism>
<reference evidence="3" key="1">
    <citation type="submission" date="2023-03" db="EMBL/GenBank/DDBJ databases">
        <authorList>
            <person name="Steffen K."/>
            <person name="Cardenas P."/>
        </authorList>
    </citation>
    <scope>NUCLEOTIDE SEQUENCE</scope>
</reference>
<keyword evidence="2" id="KW-1133">Transmembrane helix</keyword>
<dbReference type="EMBL" id="CASHTH010003159">
    <property type="protein sequence ID" value="CAI8041052.1"/>
    <property type="molecule type" value="Genomic_DNA"/>
</dbReference>
<feature type="region of interest" description="Disordered" evidence="1">
    <location>
        <begin position="75"/>
        <end position="102"/>
    </location>
</feature>
<proteinExistence type="predicted"/>
<evidence type="ECO:0000313" key="3">
    <source>
        <dbReference type="EMBL" id="CAI8041052.1"/>
    </source>
</evidence>
<dbReference type="InterPro" id="IPR027417">
    <property type="entry name" value="P-loop_NTPase"/>
</dbReference>
<evidence type="ECO:0000256" key="1">
    <source>
        <dbReference type="SAM" id="MobiDB-lite"/>
    </source>
</evidence>
<keyword evidence="2" id="KW-0812">Transmembrane</keyword>
<gene>
    <name evidence="3" type="ORF">GBAR_LOCUS22815</name>
</gene>
<name>A0AA35X804_GEOBA</name>
<accession>A0AA35X804</accession>